<comment type="similarity">
    <text evidence="4">Belongs to the ELP5 family.</text>
</comment>
<evidence type="ECO:0000256" key="8">
    <source>
        <dbReference type="ARBA" id="ARBA00023242"/>
    </source>
</evidence>
<dbReference type="Proteomes" id="UP001153714">
    <property type="component" value="Chromosome 3"/>
</dbReference>
<dbReference type="InterPro" id="IPR019519">
    <property type="entry name" value="Elp5"/>
</dbReference>
<keyword evidence="6" id="KW-0963">Cytoplasm</keyword>
<dbReference type="InterPro" id="IPR027417">
    <property type="entry name" value="P-loop_NTPase"/>
</dbReference>
<evidence type="ECO:0000256" key="1">
    <source>
        <dbReference type="ARBA" id="ARBA00004123"/>
    </source>
</evidence>
<proteinExistence type="inferred from homology"/>
<comment type="subcellular location">
    <subcellularLocation>
        <location evidence="2">Cytoplasm</location>
    </subcellularLocation>
    <subcellularLocation>
        <location evidence="1">Nucleus</location>
    </subcellularLocation>
</comment>
<dbReference type="OrthoDB" id="166907at2759"/>
<name>A0A9N9R7X9_9NEOP</name>
<keyword evidence="8" id="KW-0539">Nucleus</keyword>
<evidence type="ECO:0000256" key="6">
    <source>
        <dbReference type="ARBA" id="ARBA00022490"/>
    </source>
</evidence>
<protein>
    <recommendedName>
        <fullName evidence="5">Elongator complex protein 5</fullName>
    </recommendedName>
</protein>
<dbReference type="AlphaFoldDB" id="A0A9N9R7X9"/>
<evidence type="ECO:0000256" key="7">
    <source>
        <dbReference type="ARBA" id="ARBA00022694"/>
    </source>
</evidence>
<evidence type="ECO:0000256" key="3">
    <source>
        <dbReference type="ARBA" id="ARBA00005043"/>
    </source>
</evidence>
<accession>A0A9N9R7X9</accession>
<evidence type="ECO:0000313" key="10">
    <source>
        <dbReference type="Proteomes" id="UP001153714"/>
    </source>
</evidence>
<gene>
    <name evidence="9" type="ORF">DIATSA_LOCUS8985</name>
</gene>
<dbReference type="GO" id="GO:0005634">
    <property type="term" value="C:nucleus"/>
    <property type="evidence" value="ECO:0007669"/>
    <property type="project" value="UniProtKB-SubCell"/>
</dbReference>
<dbReference type="GO" id="GO:0033588">
    <property type="term" value="C:elongator holoenzyme complex"/>
    <property type="evidence" value="ECO:0007669"/>
    <property type="project" value="InterPro"/>
</dbReference>
<keyword evidence="7" id="KW-0819">tRNA processing</keyword>
<comment type="pathway">
    <text evidence="3">tRNA modification; 5-methoxycarbonylmethyl-2-thiouridine-tRNA biosynthesis.</text>
</comment>
<evidence type="ECO:0000313" key="9">
    <source>
        <dbReference type="EMBL" id="CAG9791367.1"/>
    </source>
</evidence>
<reference evidence="9" key="2">
    <citation type="submission" date="2022-10" db="EMBL/GenBank/DDBJ databases">
        <authorList>
            <consortium name="ENA_rothamsted_submissions"/>
            <consortium name="culmorum"/>
            <person name="King R."/>
        </authorList>
    </citation>
    <scope>NUCLEOTIDE SEQUENCE</scope>
</reference>
<sequence>MTLFKLKAAPIILIEDNENTNSIPLIQELFIQEKSKLHIFCYEQSISLWENVFRSHPHTIYHEELNANFLEKHTNENITIFIDSVNQMSVHSGWNNCFKIIQKLLTISNVNKLVLTLHTDCLHLSSKLRINLNHIASAIVSFDTTDSSKLHIILKKNGKVVKHYEMLTYDTKIKTLKLIPIVKEEKEEVQTERIAPEKLTTFKIEVDQTDKLEKYKLKLPYMSKINEGESKIFYEPDAVDDWDEEDPDEDLDL</sequence>
<evidence type="ECO:0000256" key="4">
    <source>
        <dbReference type="ARBA" id="ARBA00009567"/>
    </source>
</evidence>
<dbReference type="GO" id="GO:0005829">
    <property type="term" value="C:cytosol"/>
    <property type="evidence" value="ECO:0007669"/>
    <property type="project" value="TreeGrafter"/>
</dbReference>
<dbReference type="PANTHER" id="PTHR15641:SF1">
    <property type="entry name" value="ELONGATOR COMPLEX PROTEIN 5"/>
    <property type="match status" value="1"/>
</dbReference>
<dbReference type="Gene3D" id="3.40.50.300">
    <property type="entry name" value="P-loop containing nucleotide triphosphate hydrolases"/>
    <property type="match status" value="1"/>
</dbReference>
<organism evidence="9 10">
    <name type="scientific">Diatraea saccharalis</name>
    <name type="common">sugarcane borer</name>
    <dbReference type="NCBI Taxonomy" id="40085"/>
    <lineage>
        <taxon>Eukaryota</taxon>
        <taxon>Metazoa</taxon>
        <taxon>Ecdysozoa</taxon>
        <taxon>Arthropoda</taxon>
        <taxon>Hexapoda</taxon>
        <taxon>Insecta</taxon>
        <taxon>Pterygota</taxon>
        <taxon>Neoptera</taxon>
        <taxon>Endopterygota</taxon>
        <taxon>Lepidoptera</taxon>
        <taxon>Glossata</taxon>
        <taxon>Ditrysia</taxon>
        <taxon>Pyraloidea</taxon>
        <taxon>Crambidae</taxon>
        <taxon>Crambinae</taxon>
        <taxon>Diatraea</taxon>
    </lineage>
</organism>
<dbReference type="Pfam" id="PF10483">
    <property type="entry name" value="Elong_Iki1"/>
    <property type="match status" value="1"/>
</dbReference>
<reference evidence="9" key="1">
    <citation type="submission" date="2021-12" db="EMBL/GenBank/DDBJ databases">
        <authorList>
            <person name="King R."/>
        </authorList>
    </citation>
    <scope>NUCLEOTIDE SEQUENCE</scope>
</reference>
<evidence type="ECO:0000256" key="5">
    <source>
        <dbReference type="ARBA" id="ARBA00020264"/>
    </source>
</evidence>
<keyword evidence="10" id="KW-1185">Reference proteome</keyword>
<dbReference type="GO" id="GO:0002098">
    <property type="term" value="P:tRNA wobble uridine modification"/>
    <property type="evidence" value="ECO:0007669"/>
    <property type="project" value="InterPro"/>
</dbReference>
<dbReference type="PANTHER" id="PTHR15641">
    <property type="entry name" value="ELONGATOR COMPLEX PROTEIN 5"/>
    <property type="match status" value="1"/>
</dbReference>
<evidence type="ECO:0000256" key="2">
    <source>
        <dbReference type="ARBA" id="ARBA00004496"/>
    </source>
</evidence>
<dbReference type="EMBL" id="OU893334">
    <property type="protein sequence ID" value="CAG9791367.1"/>
    <property type="molecule type" value="Genomic_DNA"/>
</dbReference>
<dbReference type="GO" id="GO:0000049">
    <property type="term" value="F:tRNA binding"/>
    <property type="evidence" value="ECO:0007669"/>
    <property type="project" value="TreeGrafter"/>
</dbReference>